<dbReference type="InterPro" id="IPR016032">
    <property type="entry name" value="Sig_transdc_resp-reg_C-effctor"/>
</dbReference>
<dbReference type="InterPro" id="IPR001867">
    <property type="entry name" value="OmpR/PhoB-type_DNA-bd"/>
</dbReference>
<reference evidence="5" key="1">
    <citation type="submission" date="2019-08" db="EMBL/GenBank/DDBJ databases">
        <authorList>
            <person name="Kucharzyk K."/>
            <person name="Murdoch R.W."/>
            <person name="Higgins S."/>
            <person name="Loffler F."/>
        </authorList>
    </citation>
    <scope>NUCLEOTIDE SEQUENCE</scope>
</reference>
<keyword evidence="2" id="KW-0902">Two-component regulatory system</keyword>
<dbReference type="Pfam" id="PF00486">
    <property type="entry name" value="Trans_reg_C"/>
    <property type="match status" value="1"/>
</dbReference>
<dbReference type="SUPFAM" id="SSF46894">
    <property type="entry name" value="C-terminal effector domain of the bipartite response regulators"/>
    <property type="match status" value="1"/>
</dbReference>
<organism evidence="5">
    <name type="scientific">bioreactor metagenome</name>
    <dbReference type="NCBI Taxonomy" id="1076179"/>
    <lineage>
        <taxon>unclassified sequences</taxon>
        <taxon>metagenomes</taxon>
        <taxon>ecological metagenomes</taxon>
    </lineage>
</organism>
<name>A0A645H664_9ZZZZ</name>
<keyword evidence="3" id="KW-0238">DNA-binding</keyword>
<dbReference type="GO" id="GO:0006355">
    <property type="term" value="P:regulation of DNA-templated transcription"/>
    <property type="evidence" value="ECO:0007669"/>
    <property type="project" value="InterPro"/>
</dbReference>
<dbReference type="AlphaFoldDB" id="A0A645H664"/>
<protein>
    <submittedName>
        <fullName evidence="5">Sensory transduction protein regX3</fullName>
    </submittedName>
</protein>
<evidence type="ECO:0000256" key="1">
    <source>
        <dbReference type="ARBA" id="ARBA00022553"/>
    </source>
</evidence>
<dbReference type="PROSITE" id="PS51755">
    <property type="entry name" value="OMPR_PHOB"/>
    <property type="match status" value="1"/>
</dbReference>
<dbReference type="PANTHER" id="PTHR48111">
    <property type="entry name" value="REGULATOR OF RPOS"/>
    <property type="match status" value="1"/>
</dbReference>
<keyword evidence="1" id="KW-0597">Phosphoprotein</keyword>
<dbReference type="PANTHER" id="PTHR48111:SF26">
    <property type="entry name" value="STAGE 0 SPORULATION PROTEIN A HOMOLOG"/>
    <property type="match status" value="1"/>
</dbReference>
<dbReference type="EMBL" id="VSSQ01087540">
    <property type="protein sequence ID" value="MPN34475.1"/>
    <property type="molecule type" value="Genomic_DNA"/>
</dbReference>
<dbReference type="InterPro" id="IPR036388">
    <property type="entry name" value="WH-like_DNA-bd_sf"/>
</dbReference>
<feature type="domain" description="OmpR/PhoB-type" evidence="4">
    <location>
        <begin position="1"/>
        <end position="97"/>
    </location>
</feature>
<dbReference type="InterPro" id="IPR039420">
    <property type="entry name" value="WalR-like"/>
</dbReference>
<dbReference type="Gene3D" id="1.10.10.10">
    <property type="entry name" value="Winged helix-like DNA-binding domain superfamily/Winged helix DNA-binding domain"/>
    <property type="match status" value="1"/>
</dbReference>
<proteinExistence type="predicted"/>
<gene>
    <name evidence="5" type="primary">regX3_67</name>
    <name evidence="5" type="ORF">SDC9_181969</name>
</gene>
<comment type="caution">
    <text evidence="5">The sequence shown here is derived from an EMBL/GenBank/DDBJ whole genome shotgun (WGS) entry which is preliminary data.</text>
</comment>
<evidence type="ECO:0000256" key="2">
    <source>
        <dbReference type="ARBA" id="ARBA00023012"/>
    </source>
</evidence>
<evidence type="ECO:0000313" key="5">
    <source>
        <dbReference type="EMBL" id="MPN34475.1"/>
    </source>
</evidence>
<dbReference type="GO" id="GO:0000976">
    <property type="term" value="F:transcription cis-regulatory region binding"/>
    <property type="evidence" value="ECO:0007669"/>
    <property type="project" value="TreeGrafter"/>
</dbReference>
<sequence length="97" mass="11239">MEIKGIAIDKIARKVYVNGDETEFTLKEFDLLLLLVSNPNRVFTKEELFERIWGLDSFGGVATVTVHIRKLREKIEFDPSNPEYIETIWGVGYRFTA</sequence>
<dbReference type="FunFam" id="1.10.10.10:FF:000018">
    <property type="entry name" value="DNA-binding response regulator ResD"/>
    <property type="match status" value="1"/>
</dbReference>
<dbReference type="SMART" id="SM00862">
    <property type="entry name" value="Trans_reg_C"/>
    <property type="match status" value="1"/>
</dbReference>
<dbReference type="GO" id="GO:0032993">
    <property type="term" value="C:protein-DNA complex"/>
    <property type="evidence" value="ECO:0007669"/>
    <property type="project" value="TreeGrafter"/>
</dbReference>
<dbReference type="CDD" id="cd00383">
    <property type="entry name" value="trans_reg_C"/>
    <property type="match status" value="1"/>
</dbReference>
<accession>A0A645H664</accession>
<evidence type="ECO:0000259" key="4">
    <source>
        <dbReference type="PROSITE" id="PS51755"/>
    </source>
</evidence>
<evidence type="ECO:0000256" key="3">
    <source>
        <dbReference type="ARBA" id="ARBA00023125"/>
    </source>
</evidence>
<dbReference type="GO" id="GO:0005829">
    <property type="term" value="C:cytosol"/>
    <property type="evidence" value="ECO:0007669"/>
    <property type="project" value="TreeGrafter"/>
</dbReference>
<dbReference type="GO" id="GO:0000156">
    <property type="term" value="F:phosphorelay response regulator activity"/>
    <property type="evidence" value="ECO:0007669"/>
    <property type="project" value="TreeGrafter"/>
</dbReference>